<dbReference type="SUPFAM" id="SSF55811">
    <property type="entry name" value="Nudix"/>
    <property type="match status" value="1"/>
</dbReference>
<name>A0A915YFN1_9BACT</name>
<proteinExistence type="predicted"/>
<gene>
    <name evidence="1" type="ORF">AsAng_0029910</name>
</gene>
<protein>
    <submittedName>
        <fullName evidence="1">NUDIX domain-containing protein</fullName>
    </submittedName>
</protein>
<reference evidence="1" key="1">
    <citation type="submission" date="2022-09" db="EMBL/GenBank/DDBJ databases">
        <title>Aureispira anguillicida sp. nov., isolated from Leptocephalus of Japanese eel Anguilla japonica.</title>
        <authorList>
            <person name="Yuasa K."/>
            <person name="Mekata T."/>
            <person name="Ikunari K."/>
        </authorList>
    </citation>
    <scope>NUCLEOTIDE SEQUENCE</scope>
    <source>
        <strain evidence="1">EL160426</strain>
    </source>
</reference>
<accession>A0A915YFN1</accession>
<evidence type="ECO:0000313" key="1">
    <source>
        <dbReference type="EMBL" id="BDS12272.1"/>
    </source>
</evidence>
<dbReference type="InterPro" id="IPR015797">
    <property type="entry name" value="NUDIX_hydrolase-like_dom_sf"/>
</dbReference>
<dbReference type="EMBL" id="AP026867">
    <property type="protein sequence ID" value="BDS12272.1"/>
    <property type="molecule type" value="Genomic_DNA"/>
</dbReference>
<dbReference type="Gene3D" id="3.90.79.10">
    <property type="entry name" value="Nucleoside Triphosphate Pyrophosphohydrolase"/>
    <property type="match status" value="1"/>
</dbReference>
<sequence length="152" mass="17395">MTKEIHQGVGLLIGNQDQSRFFVQIKDEQYPFEAWRGACAFWGGAIEKEDANALVAVEREVMEEIPAAVPILRNISKTKIKQYLINNQHVQQVFGLTIFEAIVSDEQLEKIAQSEVLEGKGVLMNRATLLQAQWIWGIDFIFEEYLKLKDNL</sequence>
<keyword evidence="2" id="KW-1185">Reference proteome</keyword>
<dbReference type="AlphaFoldDB" id="A0A915YFN1"/>
<evidence type="ECO:0000313" key="2">
    <source>
        <dbReference type="Proteomes" id="UP001060919"/>
    </source>
</evidence>
<organism evidence="1 2">
    <name type="scientific">Aureispira anguillae</name>
    <dbReference type="NCBI Taxonomy" id="2864201"/>
    <lineage>
        <taxon>Bacteria</taxon>
        <taxon>Pseudomonadati</taxon>
        <taxon>Bacteroidota</taxon>
        <taxon>Saprospiria</taxon>
        <taxon>Saprospirales</taxon>
        <taxon>Saprospiraceae</taxon>
        <taxon>Aureispira</taxon>
    </lineage>
</organism>
<dbReference type="KEGG" id="aup:AsAng_0029910"/>
<dbReference type="RefSeq" id="WP_264793368.1">
    <property type="nucleotide sequence ID" value="NZ_AP026867.1"/>
</dbReference>
<dbReference type="Proteomes" id="UP001060919">
    <property type="component" value="Chromosome"/>
</dbReference>